<sequence length="270" mass="27593">MATAETTAHQAANSRTLELLTRIGFTGYGVVHLVVAWLAVQIALGDPAEEGDQTGAFAALAEHTVGRVLLVVVAVGLAAMAVWQGLLAAVGHREETGAARVWERIGSGARAVVYAVLGVSAGRAAFGDGASSADKQEGAAAGVMGHPWGPWLVGLVGLGVVALGIGLGVYGVMKKFERRLKRGEMSATTRKAAIATGMTGYAAKGVAYGIVGVLLVAAAWTHDPDKSRGLDAALRTLAAQPYGGLLLGLVAAGIAAFGAYCFLQARYRDV</sequence>
<evidence type="ECO:0000259" key="2">
    <source>
        <dbReference type="Pfam" id="PF06724"/>
    </source>
</evidence>
<keyword evidence="1" id="KW-0812">Transmembrane</keyword>
<feature type="domain" description="DUF1206" evidence="2">
    <location>
        <begin position="23"/>
        <end position="89"/>
    </location>
</feature>
<feature type="transmembrane region" description="Helical" evidence="1">
    <location>
        <begin position="193"/>
        <end position="222"/>
    </location>
</feature>
<evidence type="ECO:0000256" key="1">
    <source>
        <dbReference type="SAM" id="Phobius"/>
    </source>
</evidence>
<reference evidence="4" key="1">
    <citation type="journal article" date="2019" name="Int. J. Syst. Evol. Microbiol.">
        <title>The Global Catalogue of Microorganisms (GCM) 10K type strain sequencing project: providing services to taxonomists for standard genome sequencing and annotation.</title>
        <authorList>
            <consortium name="The Broad Institute Genomics Platform"/>
            <consortium name="The Broad Institute Genome Sequencing Center for Infectious Disease"/>
            <person name="Wu L."/>
            <person name="Ma J."/>
        </authorList>
    </citation>
    <scope>NUCLEOTIDE SEQUENCE [LARGE SCALE GENOMIC DNA]</scope>
    <source>
        <strain evidence="4">JCM 13250</strain>
    </source>
</reference>
<proteinExistence type="predicted"/>
<feature type="domain" description="DUF1206" evidence="2">
    <location>
        <begin position="200"/>
        <end position="268"/>
    </location>
</feature>
<evidence type="ECO:0000313" key="4">
    <source>
        <dbReference type="Proteomes" id="UP001500218"/>
    </source>
</evidence>
<keyword evidence="1" id="KW-0472">Membrane</keyword>
<keyword evidence="1" id="KW-1133">Transmembrane helix</keyword>
<feature type="transmembrane region" description="Helical" evidence="1">
    <location>
        <begin position="242"/>
        <end position="263"/>
    </location>
</feature>
<feature type="transmembrane region" description="Helical" evidence="1">
    <location>
        <begin position="64"/>
        <end position="90"/>
    </location>
</feature>
<evidence type="ECO:0000313" key="3">
    <source>
        <dbReference type="EMBL" id="GAA1814448.1"/>
    </source>
</evidence>
<dbReference type="RefSeq" id="WP_344134118.1">
    <property type="nucleotide sequence ID" value="NZ_BAAALT010000127.1"/>
</dbReference>
<feature type="transmembrane region" description="Helical" evidence="1">
    <location>
        <begin position="111"/>
        <end position="131"/>
    </location>
</feature>
<accession>A0ABP4YMA3</accession>
<comment type="caution">
    <text evidence="3">The sequence shown here is derived from an EMBL/GenBank/DDBJ whole genome shotgun (WGS) entry which is preliminary data.</text>
</comment>
<dbReference type="Proteomes" id="UP001500218">
    <property type="component" value="Unassembled WGS sequence"/>
</dbReference>
<dbReference type="Pfam" id="PF06724">
    <property type="entry name" value="DUF1206"/>
    <property type="match status" value="3"/>
</dbReference>
<protein>
    <submittedName>
        <fullName evidence="3">DUF1206 domain-containing protein</fullName>
    </submittedName>
</protein>
<organism evidence="3 4">
    <name type="scientific">Luedemannella flava</name>
    <dbReference type="NCBI Taxonomy" id="349316"/>
    <lineage>
        <taxon>Bacteria</taxon>
        <taxon>Bacillati</taxon>
        <taxon>Actinomycetota</taxon>
        <taxon>Actinomycetes</taxon>
        <taxon>Micromonosporales</taxon>
        <taxon>Micromonosporaceae</taxon>
        <taxon>Luedemannella</taxon>
    </lineage>
</organism>
<feature type="domain" description="DUF1206" evidence="2">
    <location>
        <begin position="105"/>
        <end position="173"/>
    </location>
</feature>
<feature type="transmembrane region" description="Helical" evidence="1">
    <location>
        <begin position="151"/>
        <end position="172"/>
    </location>
</feature>
<name>A0ABP4YMA3_9ACTN</name>
<gene>
    <name evidence="3" type="ORF">GCM10009682_39390</name>
</gene>
<keyword evidence="4" id="KW-1185">Reference proteome</keyword>
<feature type="transmembrane region" description="Helical" evidence="1">
    <location>
        <begin position="25"/>
        <end position="44"/>
    </location>
</feature>
<dbReference type="EMBL" id="BAAALT010000127">
    <property type="protein sequence ID" value="GAA1814448.1"/>
    <property type="molecule type" value="Genomic_DNA"/>
</dbReference>
<dbReference type="InterPro" id="IPR009597">
    <property type="entry name" value="DUF1206"/>
</dbReference>